<gene>
    <name evidence="1" type="ORF">J0I24_08490</name>
</gene>
<name>A0A8I1SXA4_THIA3</name>
<reference evidence="1" key="1">
    <citation type="submission" date="2021-02" db="EMBL/GenBank/DDBJ databases">
        <title>Thiocyanate and organic carbon inputs drive convergent selection for specific autotrophic Afipia and Thiobacillus strains within complex microbiomes.</title>
        <authorList>
            <person name="Huddy R.J."/>
            <person name="Sachdeva R."/>
            <person name="Kadzinga F."/>
            <person name="Kantor R.S."/>
            <person name="Harrison S.T.L."/>
            <person name="Banfield J.F."/>
        </authorList>
    </citation>
    <scope>NUCLEOTIDE SEQUENCE</scope>
    <source>
        <strain evidence="1">SCN18_13_7_16_R3_B_64_19</strain>
    </source>
</reference>
<evidence type="ECO:0000313" key="1">
    <source>
        <dbReference type="EMBL" id="MBN8744336.1"/>
    </source>
</evidence>
<dbReference type="RefSeq" id="WP_276730002.1">
    <property type="nucleotide sequence ID" value="NZ_JAFKMR010000017.1"/>
</dbReference>
<sequence length="196" mass="21234">MKPLPKWLLALAIVLFAFYLLLIPEFGAVPFWGQRWEAGAPPPWRERVGWWGPRFGYGMMNGPVRDWGALGVQGDHGYGDDGGYGYGMMGGGIWPAARGTWQETFTPQQRVRIGQIQAEALRQEGALQAQLYTARANLLAVNSVAKPDPAAQAKAGAAVAEILRQIVQIRLRAEQQIQVALSAPPQPTATSSAPGS</sequence>
<protein>
    <submittedName>
        <fullName evidence="1">Uncharacterized protein</fullName>
    </submittedName>
</protein>
<dbReference type="Proteomes" id="UP000664800">
    <property type="component" value="Unassembled WGS sequence"/>
</dbReference>
<evidence type="ECO:0000313" key="2">
    <source>
        <dbReference type="Proteomes" id="UP000664800"/>
    </source>
</evidence>
<dbReference type="EMBL" id="JAFKMR010000017">
    <property type="protein sequence ID" value="MBN8744336.1"/>
    <property type="molecule type" value="Genomic_DNA"/>
</dbReference>
<dbReference type="AlphaFoldDB" id="A0A8I1SXA4"/>
<proteinExistence type="predicted"/>
<comment type="caution">
    <text evidence="1">The sequence shown here is derived from an EMBL/GenBank/DDBJ whole genome shotgun (WGS) entry which is preliminary data.</text>
</comment>
<accession>A0A8I1SXA4</accession>
<organism evidence="1 2">
    <name type="scientific">Thiomonas arsenitoxydans (strain DSM 22701 / CIP 110005 / 3As)</name>
    <dbReference type="NCBI Taxonomy" id="426114"/>
    <lineage>
        <taxon>Bacteria</taxon>
        <taxon>Pseudomonadati</taxon>
        <taxon>Pseudomonadota</taxon>
        <taxon>Betaproteobacteria</taxon>
        <taxon>Burkholderiales</taxon>
        <taxon>Thiomonas</taxon>
    </lineage>
</organism>